<evidence type="ECO:0000313" key="1">
    <source>
        <dbReference type="EMBL" id="KAK1625109.1"/>
    </source>
</evidence>
<comment type="caution">
    <text evidence="1">The sequence shown here is derived from an EMBL/GenBank/DDBJ whole genome shotgun (WGS) entry which is preliminary data.</text>
</comment>
<sequence>MPHGDPCFFTLHRLGHPLFASHSPFFGFFSLSLKGQSLQRPDCAASLFMANTTINPLLENPSSMVPLDHTLSILDMPGRRPQLDGCPLHLSLKPFRIDNRDPGTWIATLLCTEYGTYGYRLSLVSSPLPLPSLLTSPQCNFHDVHSTALGMMPTPRPPIPQNIKVCFRNTNGKASSGLVIRVTPCHRPRLQHAPHRTAPLCTTCSRAGSSPDLMPSGDSNTYMALQHYARSKRQLAETEMDTERGRRKSHGQVLHLPLNRSPFSEEAPSSTFDAVTPALDTLPLPQDVSRSSCQTVRTTLSNTLEGSLLGCPREHLHPTCPGLTYLSSDRTAAAYHTPDSKSRRPSIT</sequence>
<dbReference type="Proteomes" id="UP001243989">
    <property type="component" value="Unassembled WGS sequence"/>
</dbReference>
<evidence type="ECO:0000313" key="2">
    <source>
        <dbReference type="Proteomes" id="UP001243989"/>
    </source>
</evidence>
<proteinExistence type="predicted"/>
<dbReference type="RefSeq" id="XP_060441104.1">
    <property type="nucleotide sequence ID" value="XM_060592796.1"/>
</dbReference>
<keyword evidence="2" id="KW-1185">Reference proteome</keyword>
<dbReference type="GeneID" id="85477658"/>
<gene>
    <name evidence="1" type="ORF">BDP81DRAFT_453039</name>
</gene>
<dbReference type="AlphaFoldDB" id="A0AAJ0EAI3"/>
<name>A0AAJ0EAI3_9PEZI</name>
<organism evidence="1 2">
    <name type="scientific">Colletotrichum phormii</name>
    <dbReference type="NCBI Taxonomy" id="359342"/>
    <lineage>
        <taxon>Eukaryota</taxon>
        <taxon>Fungi</taxon>
        <taxon>Dikarya</taxon>
        <taxon>Ascomycota</taxon>
        <taxon>Pezizomycotina</taxon>
        <taxon>Sordariomycetes</taxon>
        <taxon>Hypocreomycetidae</taxon>
        <taxon>Glomerellales</taxon>
        <taxon>Glomerellaceae</taxon>
        <taxon>Colletotrichum</taxon>
        <taxon>Colletotrichum acutatum species complex</taxon>
    </lineage>
</organism>
<accession>A0AAJ0EAI3</accession>
<protein>
    <submittedName>
        <fullName evidence="1">Uncharacterized protein</fullName>
    </submittedName>
</protein>
<dbReference type="EMBL" id="JAHMHQ010000021">
    <property type="protein sequence ID" value="KAK1625109.1"/>
    <property type="molecule type" value="Genomic_DNA"/>
</dbReference>
<reference evidence="1" key="1">
    <citation type="submission" date="2021-06" db="EMBL/GenBank/DDBJ databases">
        <title>Comparative genomics, transcriptomics and evolutionary studies reveal genomic signatures of adaptation to plant cell wall in hemibiotrophic fungi.</title>
        <authorList>
            <consortium name="DOE Joint Genome Institute"/>
            <person name="Baroncelli R."/>
            <person name="Diaz J.F."/>
            <person name="Benocci T."/>
            <person name="Peng M."/>
            <person name="Battaglia E."/>
            <person name="Haridas S."/>
            <person name="Andreopoulos W."/>
            <person name="Labutti K."/>
            <person name="Pangilinan J."/>
            <person name="Floch G.L."/>
            <person name="Makela M.R."/>
            <person name="Henrissat B."/>
            <person name="Grigoriev I.V."/>
            <person name="Crouch J.A."/>
            <person name="De Vries R.P."/>
            <person name="Sukno S.A."/>
            <person name="Thon M.R."/>
        </authorList>
    </citation>
    <scope>NUCLEOTIDE SEQUENCE</scope>
    <source>
        <strain evidence="1">CBS 102054</strain>
    </source>
</reference>